<protein>
    <submittedName>
        <fullName evidence="1">Uncharacterized protein</fullName>
    </submittedName>
</protein>
<dbReference type="Proteomes" id="UP000076088">
    <property type="component" value="Chromosome"/>
</dbReference>
<reference evidence="1 2" key="2">
    <citation type="journal article" date="2016" name="Genome Announc.">
        <title>Complete Genome Sequence of Sphingopyxis macrogoltabida Strain 203N (NBRC 111659), a Polyethylene Glycol Degrader.</title>
        <authorList>
            <person name="Ohtsubo Y."/>
            <person name="Nonoyama S."/>
            <person name="Nagata Y."/>
            <person name="Numata M."/>
            <person name="Tsuchikane K."/>
            <person name="Hosoyama A."/>
            <person name="Yamazoe A."/>
            <person name="Tsuda M."/>
            <person name="Fujita N."/>
            <person name="Kawai F."/>
        </authorList>
    </citation>
    <scope>NUCLEOTIDE SEQUENCE [LARGE SCALE GENOMIC DNA]</scope>
    <source>
        <strain evidence="1 2">203N</strain>
    </source>
</reference>
<evidence type="ECO:0000313" key="1">
    <source>
        <dbReference type="EMBL" id="AMU88935.1"/>
    </source>
</evidence>
<accession>A0AAC8YZ38</accession>
<sequence length="801" mass="84209">MTAIVTSARIEAQRDRLFDLLPAHIRAADAAEGYPLLALLQILAGGFAEVDAEIDTLYDGMFAETAPEAMLADLAALIAAEPLQPLPEGTGQSMRAYIANTLRYRRGKGTARVLEALASDAGGFGAAAVEYYARLARLAHMADIRPERPALAAPVAGGTAAATATAFDRLARLVDVRSIARAGGRHHVPNVGVHLLRPVAPEFAGPTGVGPFSEADLAGVPPARPWRIGGQVRAGYYQLAPVEGEVLRLFNPDRRSQDAEGRVVESDLADRLKRLPLHLETEELRESALEGRPARLDDSPWFDGLSRPFAIYLGRTVSGTMRYTRVPPERILIANLDAPPADPTVRTAATRAHRWYTNGPTAPVQHNGTSPIDCGFDPVTGRLIVADGVAVEAVRIAHAAGIGRETGAGPHDRNAADVPFELIDSPQGSIVVWLVGASDDPPPAGVQIAATLADALAAWNSQDRSGKRGFIVLRTCGREGGAGLTARLVAGSELHIVAARWVSPQVRPDIAVDTARLGYLVRQARQFAIDAPLKAEAQAAGGGRLVLDGLILTAGLALEDSAVADLAVRHCTLRAPGATALASTGPLAGGRVEIADSITGPVKLDGSEGGGLVIRDTIVAADGLAGLTIDADGVDADWRNMTLIGSAAVKSIEATNCLFMGPVTAQRTQAGCVRYSWIADDSSLPRRFRCQPDLALAAAAERKSAGLTDAEKATVRLGVQPTLLDTALSEPTLAMLHPMTGDAIARGGEGDSEMGAFSRAAATLRMGNVRSLFDDYLPFGNEAGLIDDTRSSAVSMRRNRP</sequence>
<dbReference type="RefSeq" id="WP_054728153.1">
    <property type="nucleotide sequence ID" value="NZ_CP009429.1"/>
</dbReference>
<evidence type="ECO:0000313" key="2">
    <source>
        <dbReference type="Proteomes" id="UP000076088"/>
    </source>
</evidence>
<gene>
    <name evidence="1" type="ORF">ATM17_07745</name>
</gene>
<proteinExistence type="predicted"/>
<dbReference type="EMBL" id="CP013344">
    <property type="protein sequence ID" value="AMU88935.1"/>
    <property type="molecule type" value="Genomic_DNA"/>
</dbReference>
<keyword evidence="2" id="KW-1185">Reference proteome</keyword>
<organism evidence="1 2">
    <name type="scientific">Sphingopyxis macrogoltabida</name>
    <name type="common">Sphingomonas macrogoltabidus</name>
    <dbReference type="NCBI Taxonomy" id="33050"/>
    <lineage>
        <taxon>Bacteria</taxon>
        <taxon>Pseudomonadati</taxon>
        <taxon>Pseudomonadota</taxon>
        <taxon>Alphaproteobacteria</taxon>
        <taxon>Sphingomonadales</taxon>
        <taxon>Sphingomonadaceae</taxon>
        <taxon>Sphingopyxis</taxon>
    </lineage>
</organism>
<dbReference type="KEGG" id="smaz:LH19_12140"/>
<reference evidence="2" key="1">
    <citation type="submission" date="2015-11" db="EMBL/GenBank/DDBJ databases">
        <title>Complete genome sequence of a polyethylene-glycol degrader Sphingopyxis macrogoltabida 203N (NBRC 111659).</title>
        <authorList>
            <person name="Yoshiyuki O."/>
            <person name="Shouta N."/>
            <person name="Nagata Y."/>
            <person name="Numata M."/>
            <person name="Tsuchikane K."/>
            <person name="Hosoyama A."/>
            <person name="Yamazoe A."/>
            <person name="Tsuda M."/>
            <person name="Fujita N."/>
            <person name="Kawai F."/>
        </authorList>
    </citation>
    <scope>NUCLEOTIDE SEQUENCE [LARGE SCALE GENOMIC DNA]</scope>
    <source>
        <strain evidence="2">203N</strain>
    </source>
</reference>
<dbReference type="AlphaFoldDB" id="A0AAC8YZ38"/>
<name>A0AAC8YZ38_SPHMC</name>